<dbReference type="Proteomes" id="UP000199028">
    <property type="component" value="Unassembled WGS sequence"/>
</dbReference>
<dbReference type="RefSeq" id="WP_090063696.1">
    <property type="nucleotide sequence ID" value="NZ_FOFT01000002.1"/>
</dbReference>
<evidence type="ECO:0000313" key="3">
    <source>
        <dbReference type="Proteomes" id="UP000199028"/>
    </source>
</evidence>
<proteinExistence type="predicted"/>
<feature type="compositionally biased region" description="Polar residues" evidence="1">
    <location>
        <begin position="96"/>
        <end position="114"/>
    </location>
</feature>
<gene>
    <name evidence="2" type="ORF">SAMN05216195_10262</name>
</gene>
<dbReference type="EMBL" id="FOFT01000002">
    <property type="protein sequence ID" value="SEQ28771.1"/>
    <property type="molecule type" value="Genomic_DNA"/>
</dbReference>
<dbReference type="OrthoDB" id="5243103at2"/>
<keyword evidence="3" id="KW-1185">Reference proteome</keyword>
<reference evidence="3" key="1">
    <citation type="submission" date="2016-10" db="EMBL/GenBank/DDBJ databases">
        <authorList>
            <person name="Varghese N."/>
            <person name="Submissions S."/>
        </authorList>
    </citation>
    <scope>NUCLEOTIDE SEQUENCE [LARGE SCALE GENOMIC DNA]</scope>
    <source>
        <strain evidence="3">CGMCC 4.578</strain>
    </source>
</reference>
<evidence type="ECO:0000256" key="1">
    <source>
        <dbReference type="SAM" id="MobiDB-lite"/>
    </source>
</evidence>
<feature type="region of interest" description="Disordered" evidence="1">
    <location>
        <begin position="93"/>
        <end position="114"/>
    </location>
</feature>
<dbReference type="AlphaFoldDB" id="A0A1H9ESV4"/>
<protein>
    <submittedName>
        <fullName evidence="2">Uncharacterized protein</fullName>
    </submittedName>
</protein>
<name>A0A1H9ESV4_9PSEU</name>
<sequence>MSVRLGDGPLITPLAGSVTVVGSSSTPVGRLGAGPETDPEKTLPIPPISGWVLLWQATLFRLPSWCRPRTVLKLTAAAVPVVLAVVLFRTPDTDSRNTAQAGTDTPATAMSTGTPAPPLPVPHGSVPITAQEDPSAIAPRVPSAQELAGLPKAVIGAAMQAAPVDPAPSVTPGSTVLHPTQDVPVYSEPGGCAFAVLPARQVVAPTWVPVVERRPGWVLVLLPTRPQPASAAPVGWIHLHPAVELAESDRRVEVDVTTGRVSVLAVLGGTTTYGPLGATRPAETVAQAVPATGTRSFVAIGGPSAELPWPLRLVWPFVVDTGRVCTGTFSAVSIPGMPAVSPLGSLDADGCVPAPPALHSALAQVPSGTPVLLR</sequence>
<feature type="region of interest" description="Disordered" evidence="1">
    <location>
        <begin position="23"/>
        <end position="42"/>
    </location>
</feature>
<organism evidence="2 3">
    <name type="scientific">Lentzea flaviverrucosa</name>
    <dbReference type="NCBI Taxonomy" id="200379"/>
    <lineage>
        <taxon>Bacteria</taxon>
        <taxon>Bacillati</taxon>
        <taxon>Actinomycetota</taxon>
        <taxon>Actinomycetes</taxon>
        <taxon>Pseudonocardiales</taxon>
        <taxon>Pseudonocardiaceae</taxon>
        <taxon>Lentzea</taxon>
    </lineage>
</organism>
<evidence type="ECO:0000313" key="2">
    <source>
        <dbReference type="EMBL" id="SEQ28771.1"/>
    </source>
</evidence>
<accession>A0A1H9ESV4</accession>